<feature type="compositionally biased region" description="Basic and acidic residues" evidence="1">
    <location>
        <begin position="82"/>
        <end position="106"/>
    </location>
</feature>
<evidence type="ECO:0000313" key="2">
    <source>
        <dbReference type="EMBL" id="KAK5873548.1"/>
    </source>
</evidence>
<evidence type="ECO:0000256" key="1">
    <source>
        <dbReference type="SAM" id="MobiDB-lite"/>
    </source>
</evidence>
<dbReference type="Proteomes" id="UP001346869">
    <property type="component" value="Unassembled WGS sequence"/>
</dbReference>
<reference evidence="2 3" key="2">
    <citation type="journal article" date="2023" name="Mol. Biol. Evol.">
        <title>Genomics of Secondarily Temperate Adaptation in the Only Non-Antarctic Icefish.</title>
        <authorList>
            <person name="Rivera-Colon A.G."/>
            <person name="Rayamajhi N."/>
            <person name="Minhas B.F."/>
            <person name="Madrigal G."/>
            <person name="Bilyk K.T."/>
            <person name="Yoon V."/>
            <person name="Hune M."/>
            <person name="Gregory S."/>
            <person name="Cheng C.H.C."/>
            <person name="Catchen J.M."/>
        </authorList>
    </citation>
    <scope>NUCLEOTIDE SEQUENCE [LARGE SCALE GENOMIC DNA]</scope>
    <source>
        <strain evidence="2">JMC-PN-2008</strain>
    </source>
</reference>
<organism evidence="2 3">
    <name type="scientific">Eleginops maclovinus</name>
    <name type="common">Patagonian blennie</name>
    <name type="synonym">Eleginus maclovinus</name>
    <dbReference type="NCBI Taxonomy" id="56733"/>
    <lineage>
        <taxon>Eukaryota</taxon>
        <taxon>Metazoa</taxon>
        <taxon>Chordata</taxon>
        <taxon>Craniata</taxon>
        <taxon>Vertebrata</taxon>
        <taxon>Euteleostomi</taxon>
        <taxon>Actinopterygii</taxon>
        <taxon>Neopterygii</taxon>
        <taxon>Teleostei</taxon>
        <taxon>Neoteleostei</taxon>
        <taxon>Acanthomorphata</taxon>
        <taxon>Eupercaria</taxon>
        <taxon>Perciformes</taxon>
        <taxon>Notothenioidei</taxon>
        <taxon>Eleginopidae</taxon>
        <taxon>Eleginops</taxon>
    </lineage>
</organism>
<dbReference type="EMBL" id="JAUZQC010000003">
    <property type="protein sequence ID" value="KAK5873548.1"/>
    <property type="molecule type" value="Genomic_DNA"/>
</dbReference>
<proteinExistence type="predicted"/>
<feature type="region of interest" description="Disordered" evidence="1">
    <location>
        <begin position="1"/>
        <end position="106"/>
    </location>
</feature>
<reference evidence="2 3" key="1">
    <citation type="journal article" date="2023" name="Genes (Basel)">
        <title>Chromosome-Level Genome Assembly and Circadian Gene Repertoire of the Patagonia Blennie Eleginops maclovinus-The Closest Ancestral Proxy of Antarctic Cryonotothenioids.</title>
        <authorList>
            <person name="Cheng C.C."/>
            <person name="Rivera-Colon A.G."/>
            <person name="Minhas B.F."/>
            <person name="Wilson L."/>
            <person name="Rayamajhi N."/>
            <person name="Vargas-Chacoff L."/>
            <person name="Catchen J.M."/>
        </authorList>
    </citation>
    <scope>NUCLEOTIDE SEQUENCE [LARGE SCALE GENOMIC DNA]</scope>
    <source>
        <strain evidence="2">JMC-PN-2008</strain>
    </source>
</reference>
<comment type="caution">
    <text evidence="2">The sequence shown here is derived from an EMBL/GenBank/DDBJ whole genome shotgun (WGS) entry which is preliminary data.</text>
</comment>
<accession>A0AAN8AYB2</accession>
<evidence type="ECO:0000313" key="3">
    <source>
        <dbReference type="Proteomes" id="UP001346869"/>
    </source>
</evidence>
<sequence>METWTQGLGHRPGHGLGRRDSDTDLNAETRTNVLDWRSSSHGLGEGLGHGDSDTDLLTEIAPDLDMETRTRRLGYGLGQRLCHRDSDTHSDQSTSRDTDSQGDREP</sequence>
<keyword evidence="3" id="KW-1185">Reference proteome</keyword>
<gene>
    <name evidence="2" type="ORF">PBY51_018582</name>
</gene>
<name>A0AAN8AYB2_ELEMC</name>
<protein>
    <submittedName>
        <fullName evidence="2">Uncharacterized protein</fullName>
    </submittedName>
</protein>
<dbReference type="AlphaFoldDB" id="A0AAN8AYB2"/>